<evidence type="ECO:0000256" key="5">
    <source>
        <dbReference type="ARBA" id="ARBA00022679"/>
    </source>
</evidence>
<dbReference type="GO" id="GO:0000155">
    <property type="term" value="F:phosphorelay sensor kinase activity"/>
    <property type="evidence" value="ECO:0007669"/>
    <property type="project" value="InterPro"/>
</dbReference>
<feature type="domain" description="Histidine kinase" evidence="11">
    <location>
        <begin position="154"/>
        <end position="370"/>
    </location>
</feature>
<keyword evidence="10" id="KW-1133">Transmembrane helix</keyword>
<dbReference type="PRINTS" id="PR00344">
    <property type="entry name" value="BCTRLSENSOR"/>
</dbReference>
<dbReference type="InterPro" id="IPR036097">
    <property type="entry name" value="HisK_dim/P_sf"/>
</dbReference>
<feature type="compositionally biased region" description="Low complexity" evidence="9">
    <location>
        <begin position="399"/>
        <end position="414"/>
    </location>
</feature>
<dbReference type="CDD" id="cd00082">
    <property type="entry name" value="HisKA"/>
    <property type="match status" value="1"/>
</dbReference>
<dbReference type="SMART" id="SM00387">
    <property type="entry name" value="HATPase_c"/>
    <property type="match status" value="1"/>
</dbReference>
<dbReference type="GO" id="GO:0016036">
    <property type="term" value="P:cellular response to phosphate starvation"/>
    <property type="evidence" value="ECO:0007669"/>
    <property type="project" value="TreeGrafter"/>
</dbReference>
<dbReference type="EMBL" id="RCDB01000003">
    <property type="protein sequence ID" value="RLK47411.1"/>
    <property type="molecule type" value="Genomic_DNA"/>
</dbReference>
<evidence type="ECO:0000256" key="6">
    <source>
        <dbReference type="ARBA" id="ARBA00022777"/>
    </source>
</evidence>
<evidence type="ECO:0000256" key="4">
    <source>
        <dbReference type="ARBA" id="ARBA00022553"/>
    </source>
</evidence>
<dbReference type="CDD" id="cd00075">
    <property type="entry name" value="HATPase"/>
    <property type="match status" value="1"/>
</dbReference>
<feature type="transmembrane region" description="Helical" evidence="10">
    <location>
        <begin position="6"/>
        <end position="30"/>
    </location>
</feature>
<dbReference type="InterPro" id="IPR005467">
    <property type="entry name" value="His_kinase_dom"/>
</dbReference>
<dbReference type="InterPro" id="IPR004358">
    <property type="entry name" value="Sig_transdc_His_kin-like_C"/>
</dbReference>
<dbReference type="RefSeq" id="WP_241965201.1">
    <property type="nucleotide sequence ID" value="NZ_RCDB01000003.1"/>
</dbReference>
<dbReference type="Pfam" id="PF02518">
    <property type="entry name" value="HATPase_c"/>
    <property type="match status" value="1"/>
</dbReference>
<evidence type="ECO:0000259" key="11">
    <source>
        <dbReference type="PROSITE" id="PS50109"/>
    </source>
</evidence>
<reference evidence="12 13" key="1">
    <citation type="journal article" date="2015" name="Stand. Genomic Sci.">
        <title>Genomic Encyclopedia of Bacterial and Archaeal Type Strains, Phase III: the genomes of soil and plant-associated and newly described type strains.</title>
        <authorList>
            <person name="Whitman W.B."/>
            <person name="Woyke T."/>
            <person name="Klenk H.P."/>
            <person name="Zhou Y."/>
            <person name="Lilburn T.G."/>
            <person name="Beck B.J."/>
            <person name="De Vos P."/>
            <person name="Vandamme P."/>
            <person name="Eisen J.A."/>
            <person name="Garrity G."/>
            <person name="Hugenholtz P."/>
            <person name="Kyrpides N.C."/>
        </authorList>
    </citation>
    <scope>NUCLEOTIDE SEQUENCE [LARGE SCALE GENOMIC DNA]</scope>
    <source>
        <strain evidence="12 13">S2T63</strain>
    </source>
</reference>
<dbReference type="GO" id="GO:0005886">
    <property type="term" value="C:plasma membrane"/>
    <property type="evidence" value="ECO:0007669"/>
    <property type="project" value="UniProtKB-SubCell"/>
</dbReference>
<comment type="subcellular location">
    <subcellularLocation>
        <location evidence="2">Cell membrane</location>
    </subcellularLocation>
</comment>
<sequence length="414" mass="43930">MNGTLLALAILAVGMILGAAVAALVVFAIAARRDARVQSSTTVPEGAQAVLQGMDEVAVVVDNSLSIVAASAPAALFGMQEGGVLPDDHLRHLVREARRVDRTEASNLRLRRGIEPRLVTARASVITPRLTLVVIRDITEAERVEEMRRDFVANTSHELKTPVGAVSLLAEAVASAADDPDQVRHFAARLGAEATRLAQLTSRIMNLSRLQAADDLTDLRDVSVDEVVAAAIESQALAAESAGIEIVRGGSRGSYVRGDVQVLTEALSNLVANAVSYSPAGAQVGVGVKVEDNVVDIAVTDRGIGIPEAEQHRVFERFYRADQARSRRTGGTGLGLSIVKYAVQRHGGEVVLWSRPGRGSTFTVRLPAVEGPEGLDDVKKKRKKRKKPEKTKQSKKKLAGALAPAEPSPAEGAP</sequence>
<dbReference type="FunFam" id="3.30.565.10:FF:000006">
    <property type="entry name" value="Sensor histidine kinase WalK"/>
    <property type="match status" value="1"/>
</dbReference>
<evidence type="ECO:0000256" key="9">
    <source>
        <dbReference type="SAM" id="MobiDB-lite"/>
    </source>
</evidence>
<dbReference type="SUPFAM" id="SSF55874">
    <property type="entry name" value="ATPase domain of HSP90 chaperone/DNA topoisomerase II/histidine kinase"/>
    <property type="match status" value="1"/>
</dbReference>
<protein>
    <recommendedName>
        <fullName evidence="8">Sensor-like histidine kinase SenX3</fullName>
        <ecNumber evidence="3">2.7.13.3</ecNumber>
    </recommendedName>
</protein>
<dbReference type="SUPFAM" id="SSF47384">
    <property type="entry name" value="Homodimeric domain of signal transducing histidine kinase"/>
    <property type="match status" value="1"/>
</dbReference>
<dbReference type="Proteomes" id="UP000273158">
    <property type="component" value="Unassembled WGS sequence"/>
</dbReference>
<dbReference type="PANTHER" id="PTHR45453">
    <property type="entry name" value="PHOSPHATE REGULON SENSOR PROTEIN PHOR"/>
    <property type="match status" value="1"/>
</dbReference>
<comment type="caution">
    <text evidence="12">The sequence shown here is derived from an EMBL/GenBank/DDBJ whole genome shotgun (WGS) entry which is preliminary data.</text>
</comment>
<evidence type="ECO:0000256" key="8">
    <source>
        <dbReference type="ARBA" id="ARBA00039401"/>
    </source>
</evidence>
<keyword evidence="13" id="KW-1185">Reference proteome</keyword>
<gene>
    <name evidence="12" type="ORF">C7474_1990</name>
</gene>
<dbReference type="PROSITE" id="PS50109">
    <property type="entry name" value="HIS_KIN"/>
    <property type="match status" value="1"/>
</dbReference>
<name>A0A498C4E1_9MICO</name>
<dbReference type="InterPro" id="IPR036890">
    <property type="entry name" value="HATPase_C_sf"/>
</dbReference>
<dbReference type="SMART" id="SM00388">
    <property type="entry name" value="HisKA"/>
    <property type="match status" value="1"/>
</dbReference>
<dbReference type="InterPro" id="IPR003661">
    <property type="entry name" value="HisK_dim/P_dom"/>
</dbReference>
<dbReference type="Gene3D" id="1.10.287.130">
    <property type="match status" value="1"/>
</dbReference>
<evidence type="ECO:0000313" key="13">
    <source>
        <dbReference type="Proteomes" id="UP000273158"/>
    </source>
</evidence>
<keyword evidence="6 12" id="KW-0418">Kinase</keyword>
<feature type="region of interest" description="Disordered" evidence="9">
    <location>
        <begin position="367"/>
        <end position="414"/>
    </location>
</feature>
<proteinExistence type="predicted"/>
<accession>A0A498C4E1</accession>
<keyword evidence="4" id="KW-0597">Phosphoprotein</keyword>
<evidence type="ECO:0000313" key="12">
    <source>
        <dbReference type="EMBL" id="RLK47411.1"/>
    </source>
</evidence>
<dbReference type="PANTHER" id="PTHR45453:SF1">
    <property type="entry name" value="PHOSPHATE REGULON SENSOR PROTEIN PHOR"/>
    <property type="match status" value="1"/>
</dbReference>
<dbReference type="AlphaFoldDB" id="A0A498C4E1"/>
<keyword evidence="7" id="KW-0902">Two-component regulatory system</keyword>
<dbReference type="GO" id="GO:0004721">
    <property type="term" value="F:phosphoprotein phosphatase activity"/>
    <property type="evidence" value="ECO:0007669"/>
    <property type="project" value="TreeGrafter"/>
</dbReference>
<evidence type="ECO:0000256" key="1">
    <source>
        <dbReference type="ARBA" id="ARBA00000085"/>
    </source>
</evidence>
<organism evidence="12 13">
    <name type="scientific">Microbacterium telephonicum</name>
    <dbReference type="NCBI Taxonomy" id="1714841"/>
    <lineage>
        <taxon>Bacteria</taxon>
        <taxon>Bacillati</taxon>
        <taxon>Actinomycetota</taxon>
        <taxon>Actinomycetes</taxon>
        <taxon>Micrococcales</taxon>
        <taxon>Microbacteriaceae</taxon>
        <taxon>Microbacterium</taxon>
    </lineage>
</organism>
<dbReference type="InterPro" id="IPR003594">
    <property type="entry name" value="HATPase_dom"/>
</dbReference>
<evidence type="ECO:0000256" key="2">
    <source>
        <dbReference type="ARBA" id="ARBA00004236"/>
    </source>
</evidence>
<keyword evidence="5" id="KW-0808">Transferase</keyword>
<evidence type="ECO:0000256" key="3">
    <source>
        <dbReference type="ARBA" id="ARBA00012438"/>
    </source>
</evidence>
<keyword evidence="10" id="KW-0472">Membrane</keyword>
<comment type="catalytic activity">
    <reaction evidence="1">
        <text>ATP + protein L-histidine = ADP + protein N-phospho-L-histidine.</text>
        <dbReference type="EC" id="2.7.13.3"/>
    </reaction>
</comment>
<feature type="compositionally biased region" description="Basic residues" evidence="9">
    <location>
        <begin position="380"/>
        <end position="398"/>
    </location>
</feature>
<dbReference type="Gene3D" id="3.30.565.10">
    <property type="entry name" value="Histidine kinase-like ATPase, C-terminal domain"/>
    <property type="match status" value="1"/>
</dbReference>
<dbReference type="EC" id="2.7.13.3" evidence="3"/>
<evidence type="ECO:0000256" key="7">
    <source>
        <dbReference type="ARBA" id="ARBA00023012"/>
    </source>
</evidence>
<evidence type="ECO:0000256" key="10">
    <source>
        <dbReference type="SAM" id="Phobius"/>
    </source>
</evidence>
<keyword evidence="10" id="KW-0812">Transmembrane</keyword>
<dbReference type="Pfam" id="PF00512">
    <property type="entry name" value="HisKA"/>
    <property type="match status" value="1"/>
</dbReference>
<dbReference type="InterPro" id="IPR050351">
    <property type="entry name" value="BphY/WalK/GraS-like"/>
</dbReference>